<evidence type="ECO:0000256" key="2">
    <source>
        <dbReference type="ARBA" id="ARBA00022771"/>
    </source>
</evidence>
<feature type="compositionally biased region" description="Low complexity" evidence="7">
    <location>
        <begin position="11"/>
        <end position="23"/>
    </location>
</feature>
<dbReference type="GO" id="GO:0003700">
    <property type="term" value="F:DNA-binding transcription factor activity"/>
    <property type="evidence" value="ECO:0007669"/>
    <property type="project" value="InterPro"/>
</dbReference>
<keyword evidence="6" id="KW-0804">Transcription</keyword>
<feature type="domain" description="Nuclear receptor" evidence="8">
    <location>
        <begin position="88"/>
        <end position="108"/>
    </location>
</feature>
<dbReference type="Proteomes" id="UP000887578">
    <property type="component" value="Unplaced"/>
</dbReference>
<dbReference type="WBParaSite" id="PDA_v2.g2729.t1">
    <property type="protein sequence ID" value="PDA_v2.g2729.t1"/>
    <property type="gene ID" value="PDA_v2.g2729"/>
</dbReference>
<evidence type="ECO:0000256" key="5">
    <source>
        <dbReference type="ARBA" id="ARBA00023125"/>
    </source>
</evidence>
<accession>A0A914Q730</accession>
<dbReference type="AlphaFoldDB" id="A0A914Q730"/>
<reference evidence="10" key="1">
    <citation type="submission" date="2022-11" db="UniProtKB">
        <authorList>
            <consortium name="WormBaseParasite"/>
        </authorList>
    </citation>
    <scope>IDENTIFICATION</scope>
</reference>
<dbReference type="Pfam" id="PF00105">
    <property type="entry name" value="zf-C4"/>
    <property type="match status" value="1"/>
</dbReference>
<keyword evidence="2" id="KW-0863">Zinc-finger</keyword>
<evidence type="ECO:0000256" key="3">
    <source>
        <dbReference type="ARBA" id="ARBA00022833"/>
    </source>
</evidence>
<sequence>MPTANGRDESGASGANAAAAAATAQRIGNGAPFECSHSLDSNALLALHHDDDEDRCFNGNLRRQNNNAFIEKQNRRQEQLRKFRPGEPCIVCGDSASGIHYNACVCNGW</sequence>
<feature type="region of interest" description="Disordered" evidence="7">
    <location>
        <begin position="1"/>
        <end position="23"/>
    </location>
</feature>
<keyword evidence="9" id="KW-1185">Reference proteome</keyword>
<name>A0A914Q730_9BILA</name>
<evidence type="ECO:0000256" key="7">
    <source>
        <dbReference type="SAM" id="MobiDB-lite"/>
    </source>
</evidence>
<evidence type="ECO:0000259" key="8">
    <source>
        <dbReference type="Pfam" id="PF00105"/>
    </source>
</evidence>
<organism evidence="9 10">
    <name type="scientific">Panagrolaimus davidi</name>
    <dbReference type="NCBI Taxonomy" id="227884"/>
    <lineage>
        <taxon>Eukaryota</taxon>
        <taxon>Metazoa</taxon>
        <taxon>Ecdysozoa</taxon>
        <taxon>Nematoda</taxon>
        <taxon>Chromadorea</taxon>
        <taxon>Rhabditida</taxon>
        <taxon>Tylenchina</taxon>
        <taxon>Panagrolaimomorpha</taxon>
        <taxon>Panagrolaimoidea</taxon>
        <taxon>Panagrolaimidae</taxon>
        <taxon>Panagrolaimus</taxon>
    </lineage>
</organism>
<protein>
    <submittedName>
        <fullName evidence="10">Nuclear receptor domain-containing protein</fullName>
    </submittedName>
</protein>
<keyword evidence="5" id="KW-0238">DNA-binding</keyword>
<keyword evidence="4" id="KW-0805">Transcription regulation</keyword>
<proteinExistence type="predicted"/>
<feature type="compositionally biased region" description="Basic and acidic residues" evidence="7">
    <location>
        <begin position="1"/>
        <end position="10"/>
    </location>
</feature>
<evidence type="ECO:0000313" key="9">
    <source>
        <dbReference type="Proteomes" id="UP000887578"/>
    </source>
</evidence>
<evidence type="ECO:0000256" key="4">
    <source>
        <dbReference type="ARBA" id="ARBA00023015"/>
    </source>
</evidence>
<evidence type="ECO:0000256" key="1">
    <source>
        <dbReference type="ARBA" id="ARBA00022723"/>
    </source>
</evidence>
<dbReference type="GO" id="GO:0043565">
    <property type="term" value="F:sequence-specific DNA binding"/>
    <property type="evidence" value="ECO:0007669"/>
    <property type="project" value="InterPro"/>
</dbReference>
<keyword evidence="1" id="KW-0479">Metal-binding</keyword>
<evidence type="ECO:0000313" key="10">
    <source>
        <dbReference type="WBParaSite" id="PDA_v2.g2729.t1"/>
    </source>
</evidence>
<keyword evidence="3" id="KW-0862">Zinc</keyword>
<dbReference type="InterPro" id="IPR001628">
    <property type="entry name" value="Znf_hrmn_rcpt"/>
</dbReference>
<dbReference type="GO" id="GO:0008270">
    <property type="term" value="F:zinc ion binding"/>
    <property type="evidence" value="ECO:0007669"/>
    <property type="project" value="UniProtKB-KW"/>
</dbReference>
<evidence type="ECO:0000256" key="6">
    <source>
        <dbReference type="ARBA" id="ARBA00023163"/>
    </source>
</evidence>